<protein>
    <submittedName>
        <fullName evidence="3">Uncharacterized protein</fullName>
    </submittedName>
</protein>
<dbReference type="RefSeq" id="XP_065459379.1">
    <property type="nucleotide sequence ID" value="XM_065603307.1"/>
</dbReference>
<name>A0ABZ0P2Q7_CERBT</name>
<dbReference type="GeneID" id="90644667"/>
<reference evidence="3 4" key="1">
    <citation type="submission" date="2023-09" db="EMBL/GenBank/DDBJ databases">
        <title>Complete-Gapless Cercospora beticola genome.</title>
        <authorList>
            <person name="Wyatt N.A."/>
            <person name="Spanner R.E."/>
            <person name="Bolton M.D."/>
        </authorList>
    </citation>
    <scope>NUCLEOTIDE SEQUENCE [LARGE SCALE GENOMIC DNA]</scope>
    <source>
        <strain evidence="3">Cb09-40</strain>
    </source>
</reference>
<evidence type="ECO:0000256" key="2">
    <source>
        <dbReference type="SAM" id="Phobius"/>
    </source>
</evidence>
<dbReference type="EMBL" id="CP134190">
    <property type="protein sequence ID" value="WPB05986.1"/>
    <property type="molecule type" value="Genomic_DNA"/>
</dbReference>
<keyword evidence="4" id="KW-1185">Reference proteome</keyword>
<keyword evidence="2" id="KW-0812">Transmembrane</keyword>
<feature type="compositionally biased region" description="Basic and acidic residues" evidence="1">
    <location>
        <begin position="159"/>
        <end position="193"/>
    </location>
</feature>
<keyword evidence="2" id="KW-0472">Membrane</keyword>
<dbReference type="Proteomes" id="UP001302367">
    <property type="component" value="Chromosome 7"/>
</dbReference>
<organism evidence="3 4">
    <name type="scientific">Cercospora beticola</name>
    <name type="common">Sugarbeet leaf spot fungus</name>
    <dbReference type="NCBI Taxonomy" id="122368"/>
    <lineage>
        <taxon>Eukaryota</taxon>
        <taxon>Fungi</taxon>
        <taxon>Dikarya</taxon>
        <taxon>Ascomycota</taxon>
        <taxon>Pezizomycotina</taxon>
        <taxon>Dothideomycetes</taxon>
        <taxon>Dothideomycetidae</taxon>
        <taxon>Mycosphaerellales</taxon>
        <taxon>Mycosphaerellaceae</taxon>
        <taxon>Cercospora</taxon>
    </lineage>
</organism>
<evidence type="ECO:0000256" key="1">
    <source>
        <dbReference type="SAM" id="MobiDB-lite"/>
    </source>
</evidence>
<feature type="region of interest" description="Disordered" evidence="1">
    <location>
        <begin position="155"/>
        <end position="193"/>
    </location>
</feature>
<accession>A0ABZ0P2Q7</accession>
<evidence type="ECO:0000313" key="4">
    <source>
        <dbReference type="Proteomes" id="UP001302367"/>
    </source>
</evidence>
<feature type="transmembrane region" description="Helical" evidence="2">
    <location>
        <begin position="78"/>
        <end position="95"/>
    </location>
</feature>
<gene>
    <name evidence="3" type="ORF">RHO25_010641</name>
</gene>
<proteinExistence type="predicted"/>
<sequence length="193" mass="21157">MLPILPILATILQAILSTAIISILATVKFLVGFFMSSFTTGLTLLLLNKLLPRGQEYNAKFGASKEAANKLKFCIETLRLLFGSIFLMNMFAVWVRGDAFGGSPVEIAVGRSVKFVVMVCFGSVVLAALWRLFAIRAVEDRQQVGKQVVEGAEIDEEASEHHMDGSDHGESVHDGEVGQELEIQKEELTNEGR</sequence>
<feature type="transmembrane region" description="Helical" evidence="2">
    <location>
        <begin position="115"/>
        <end position="133"/>
    </location>
</feature>
<feature type="transmembrane region" description="Helical" evidence="2">
    <location>
        <begin position="29"/>
        <end position="47"/>
    </location>
</feature>
<keyword evidence="2" id="KW-1133">Transmembrane helix</keyword>
<evidence type="ECO:0000313" key="3">
    <source>
        <dbReference type="EMBL" id="WPB05986.1"/>
    </source>
</evidence>